<organism evidence="1 2">
    <name type="scientific">Sphingomonas qilianensis</name>
    <dbReference type="NCBI Taxonomy" id="1736690"/>
    <lineage>
        <taxon>Bacteria</taxon>
        <taxon>Pseudomonadati</taxon>
        <taxon>Pseudomonadota</taxon>
        <taxon>Alphaproteobacteria</taxon>
        <taxon>Sphingomonadales</taxon>
        <taxon>Sphingomonadaceae</taxon>
        <taxon>Sphingomonas</taxon>
    </lineage>
</organism>
<dbReference type="RefSeq" id="WP_345864534.1">
    <property type="nucleotide sequence ID" value="NZ_JBDIMF010000003.1"/>
</dbReference>
<protein>
    <submittedName>
        <fullName evidence="1">Uncharacterized protein</fullName>
    </submittedName>
</protein>
<dbReference type="EMBL" id="JBDIMF010000003">
    <property type="protein sequence ID" value="MEN2786740.1"/>
    <property type="molecule type" value="Genomic_DNA"/>
</dbReference>
<dbReference type="Proteomes" id="UP001404104">
    <property type="component" value="Unassembled WGS sequence"/>
</dbReference>
<proteinExistence type="predicted"/>
<evidence type="ECO:0000313" key="2">
    <source>
        <dbReference type="Proteomes" id="UP001404104"/>
    </source>
</evidence>
<accession>A0ABU9XSD5</accession>
<evidence type="ECO:0000313" key="1">
    <source>
        <dbReference type="EMBL" id="MEN2786740.1"/>
    </source>
</evidence>
<gene>
    <name evidence="1" type="ORF">ABC969_09950</name>
</gene>
<keyword evidence="2" id="KW-1185">Reference proteome</keyword>
<sequence length="112" mass="12739">MGRGYTSCAVARFADNLGYHGAPFGWDEDRRAQLRAELDGWYAPAYGLTRDELRYVLDPKDVMGADYPSETFRVLQKNETAKYGEYRTRRLVLAAYDALVAGGMRARTEGYR</sequence>
<reference evidence="1 2" key="1">
    <citation type="submission" date="2024-05" db="EMBL/GenBank/DDBJ databases">
        <authorList>
            <person name="Liu Q."/>
            <person name="Xin Y.-H."/>
        </authorList>
    </citation>
    <scope>NUCLEOTIDE SEQUENCE [LARGE SCALE GENOMIC DNA]</scope>
    <source>
        <strain evidence="1 2">CGMCC 1.15349</strain>
    </source>
</reference>
<comment type="caution">
    <text evidence="1">The sequence shown here is derived from an EMBL/GenBank/DDBJ whole genome shotgun (WGS) entry which is preliminary data.</text>
</comment>
<name>A0ABU9XSD5_9SPHN</name>